<sequence>MKKYLLLTPILLLSACARMDHIQIGDIDQSQGQLKPISVTVSENTVNIDAALAVTDAIVKNASGSNEVEALRTIWALMNMGPRTGYPVFNDSYAQNVLNQLYAQCPSGKITAIRSIREANDYAIASGEIVRIDADCIM</sequence>
<evidence type="ECO:0000313" key="2">
    <source>
        <dbReference type="EMBL" id="SQD78500.1"/>
    </source>
</evidence>
<keyword evidence="3" id="KW-1185">Reference proteome</keyword>
<organism evidence="2 3">
    <name type="scientific">Moritella yayanosii</name>
    <dbReference type="NCBI Taxonomy" id="69539"/>
    <lineage>
        <taxon>Bacteria</taxon>
        <taxon>Pseudomonadati</taxon>
        <taxon>Pseudomonadota</taxon>
        <taxon>Gammaproteobacteria</taxon>
        <taxon>Alteromonadales</taxon>
        <taxon>Moritellaceae</taxon>
        <taxon>Moritella</taxon>
    </lineage>
</organism>
<dbReference type="Proteomes" id="UP000250163">
    <property type="component" value="Chromosome MORIYA"/>
</dbReference>
<dbReference type="AlphaFoldDB" id="A0A330LNN9"/>
<evidence type="ECO:0000256" key="1">
    <source>
        <dbReference type="SAM" id="SignalP"/>
    </source>
</evidence>
<feature type="chain" id="PRO_5016324724" description="Lipoprotein" evidence="1">
    <location>
        <begin position="20"/>
        <end position="138"/>
    </location>
</feature>
<proteinExistence type="predicted"/>
<dbReference type="EMBL" id="LS483250">
    <property type="protein sequence ID" value="SQD78500.1"/>
    <property type="molecule type" value="Genomic_DNA"/>
</dbReference>
<dbReference type="RefSeq" id="WP_112714646.1">
    <property type="nucleotide sequence ID" value="NZ_LS483250.1"/>
</dbReference>
<evidence type="ECO:0008006" key="4">
    <source>
        <dbReference type="Google" id="ProtNLM"/>
    </source>
</evidence>
<reference evidence="3" key="1">
    <citation type="submission" date="2018-05" db="EMBL/GenBank/DDBJ databases">
        <authorList>
            <person name="Cea G.-C."/>
            <person name="William W."/>
        </authorList>
    </citation>
    <scope>NUCLEOTIDE SEQUENCE [LARGE SCALE GENOMIC DNA]</scope>
    <source>
        <strain evidence="3">DB21MT 5</strain>
    </source>
</reference>
<name>A0A330LNN9_9GAMM</name>
<dbReference type="PROSITE" id="PS51257">
    <property type="entry name" value="PROKAR_LIPOPROTEIN"/>
    <property type="match status" value="1"/>
</dbReference>
<protein>
    <recommendedName>
        <fullName evidence="4">Lipoprotein</fullName>
    </recommendedName>
</protein>
<accession>A0A330LNN9</accession>
<evidence type="ECO:0000313" key="3">
    <source>
        <dbReference type="Proteomes" id="UP000250163"/>
    </source>
</evidence>
<dbReference type="OrthoDB" id="5871133at2"/>
<feature type="signal peptide" evidence="1">
    <location>
        <begin position="1"/>
        <end position="19"/>
    </location>
</feature>
<dbReference type="KEGG" id="mya:MORIYA_2022"/>
<gene>
    <name evidence="2" type="ORF">MORIYA_2022</name>
</gene>
<keyword evidence="1" id="KW-0732">Signal</keyword>